<evidence type="ECO:0000313" key="3">
    <source>
        <dbReference type="Proteomes" id="UP000543419"/>
    </source>
</evidence>
<sequence length="332" mass="38326">MPDIWQYWVTEDTVPGSSAPERLEQNAETQLYANVNDWVRGHAHILLRRVLKAIYRTRADAIHYKGPGHVSWEACFMVDVLSTVDRLADLPPVELDQSDGLALRGIRQSLHEGWEKILSGHGLWNVPRLLDRCVYAVTDTHPNLRFILTEPLLRTNPAITDEKLREWCTIDNIRRIFYYAYPELDDVGYYRYTPEEWRDPDYDGELIRPITYPMFDAIANAVAAGRRPEVPLLDLLAREGILVPKQLDNITKYGQDAFDAYGYPLGDNEAVDHYRSDPSERRREQAKQQHEYREAGKGRKPPRRRAPGALPKDDHKGRKPRRPPRRGKPTGA</sequence>
<gene>
    <name evidence="2" type="ORF">G1C97_0473</name>
</gene>
<feature type="compositionally biased region" description="Basic residues" evidence="1">
    <location>
        <begin position="317"/>
        <end position="332"/>
    </location>
</feature>
<organism evidence="2 3">
    <name type="scientific">Bifidobacterium olomucense</name>
    <dbReference type="NCBI Taxonomy" id="2675324"/>
    <lineage>
        <taxon>Bacteria</taxon>
        <taxon>Bacillati</taxon>
        <taxon>Actinomycetota</taxon>
        <taxon>Actinomycetes</taxon>
        <taxon>Bifidobacteriales</taxon>
        <taxon>Bifidobacteriaceae</taxon>
        <taxon>Bifidobacterium</taxon>
    </lineage>
</organism>
<comment type="caution">
    <text evidence="2">The sequence shown here is derived from an EMBL/GenBank/DDBJ whole genome shotgun (WGS) entry which is preliminary data.</text>
</comment>
<evidence type="ECO:0000313" key="2">
    <source>
        <dbReference type="EMBL" id="NMM97524.1"/>
    </source>
</evidence>
<dbReference type="Proteomes" id="UP000543419">
    <property type="component" value="Unassembled WGS sequence"/>
</dbReference>
<dbReference type="EMBL" id="JAAIIG010000002">
    <property type="protein sequence ID" value="NMM97524.1"/>
    <property type="molecule type" value="Genomic_DNA"/>
</dbReference>
<dbReference type="AlphaFoldDB" id="A0A7Y0EWB7"/>
<dbReference type="RefSeq" id="WP_169240363.1">
    <property type="nucleotide sequence ID" value="NZ_JAAIIG010000002.1"/>
</dbReference>
<feature type="region of interest" description="Disordered" evidence="1">
    <location>
        <begin position="269"/>
        <end position="332"/>
    </location>
</feature>
<proteinExistence type="predicted"/>
<keyword evidence="3" id="KW-1185">Reference proteome</keyword>
<name>A0A7Y0EWB7_9BIFI</name>
<accession>A0A7Y0EWB7</accession>
<protein>
    <submittedName>
        <fullName evidence="2">Uncharacterized protein</fullName>
    </submittedName>
</protein>
<feature type="compositionally biased region" description="Basic and acidic residues" evidence="1">
    <location>
        <begin position="270"/>
        <end position="297"/>
    </location>
</feature>
<reference evidence="2 3" key="1">
    <citation type="submission" date="2020-02" db="EMBL/GenBank/DDBJ databases">
        <title>Characterization of phylogenetic diversity of novel bifidobacterial species isolated in Czech ZOOs.</title>
        <authorList>
            <person name="Lugli G.A."/>
            <person name="Vera N.B."/>
            <person name="Ventura M."/>
        </authorList>
    </citation>
    <scope>NUCLEOTIDE SEQUENCE [LARGE SCALE GENOMIC DNA]</scope>
    <source>
        <strain evidence="2 3">DSM 109959</strain>
    </source>
</reference>
<evidence type="ECO:0000256" key="1">
    <source>
        <dbReference type="SAM" id="MobiDB-lite"/>
    </source>
</evidence>